<dbReference type="SUPFAM" id="SSF48208">
    <property type="entry name" value="Six-hairpin glycosidases"/>
    <property type="match status" value="1"/>
</dbReference>
<keyword evidence="3" id="KW-0326">Glycosidase</keyword>
<dbReference type="Proteomes" id="UP000078595">
    <property type="component" value="Chromosome 10"/>
</dbReference>
<name>A0A1A5ZWL2_9TREE</name>
<accession>A0A1A5ZWL2</accession>
<dbReference type="KEGG" id="kdj:28971805"/>
<dbReference type="InterPro" id="IPR008928">
    <property type="entry name" value="6-hairpin_glycosidase_sf"/>
</dbReference>
<evidence type="ECO:0000313" key="7">
    <source>
        <dbReference type="Proteomes" id="UP000078595"/>
    </source>
</evidence>
<keyword evidence="2" id="KW-0378">Hydrolase</keyword>
<feature type="domain" description="Mannosylglycerate hydrolase MGH1-like glycoside hydrolase" evidence="4">
    <location>
        <begin position="49"/>
        <end position="362"/>
    </location>
</feature>
<evidence type="ECO:0000256" key="1">
    <source>
        <dbReference type="ARBA" id="ARBA00010833"/>
    </source>
</evidence>
<protein>
    <recommendedName>
        <fullName evidence="4">Mannosylglycerate hydrolase MGH1-like glycoside hydrolase domain-containing protein</fullName>
    </recommendedName>
</protein>
<dbReference type="GO" id="GO:0004573">
    <property type="term" value="F:Glc3Man9GlcNAc2 oligosaccharide glucosidase activity"/>
    <property type="evidence" value="ECO:0007669"/>
    <property type="project" value="InterPro"/>
</dbReference>
<dbReference type="PANTHER" id="PTHR10412">
    <property type="entry name" value="MANNOSYL-OLIGOSACCHARIDE GLUCOSIDASE"/>
    <property type="match status" value="1"/>
</dbReference>
<reference evidence="6" key="3">
    <citation type="submission" date="2024-02" db="EMBL/GenBank/DDBJ databases">
        <title>Comparative genomics of Cryptococcus and Kwoniella reveals pathogenesis evolution and contrasting modes of karyotype evolution via chromosome fusion or intercentromeric recombination.</title>
        <authorList>
            <person name="Coelho M.A."/>
            <person name="David-Palma M."/>
            <person name="Shea T."/>
            <person name="Bowers K."/>
            <person name="McGinley-Smith S."/>
            <person name="Mohammad A.W."/>
            <person name="Gnirke A."/>
            <person name="Yurkov A.M."/>
            <person name="Nowrousian M."/>
            <person name="Sun S."/>
            <person name="Cuomo C.A."/>
            <person name="Heitman J."/>
        </authorList>
    </citation>
    <scope>NUCLEOTIDE SEQUENCE</scope>
    <source>
        <strain evidence="6">CBS 10117</strain>
    </source>
</reference>
<dbReference type="VEuPathDB" id="FungiDB:I303_08106"/>
<organism evidence="5">
    <name type="scientific">Kwoniella dejecticola CBS 10117</name>
    <dbReference type="NCBI Taxonomy" id="1296121"/>
    <lineage>
        <taxon>Eukaryota</taxon>
        <taxon>Fungi</taxon>
        <taxon>Dikarya</taxon>
        <taxon>Basidiomycota</taxon>
        <taxon>Agaricomycotina</taxon>
        <taxon>Tremellomycetes</taxon>
        <taxon>Tremellales</taxon>
        <taxon>Cryptococcaceae</taxon>
        <taxon>Kwoniella</taxon>
    </lineage>
</organism>
<dbReference type="InterPro" id="IPR004888">
    <property type="entry name" value="Glycoside_hydrolase_63"/>
</dbReference>
<dbReference type="InterPro" id="IPR012341">
    <property type="entry name" value="6hp_glycosidase-like_sf"/>
</dbReference>
<dbReference type="Pfam" id="PF22422">
    <property type="entry name" value="MGH1-like_GH"/>
    <property type="match status" value="1"/>
</dbReference>
<dbReference type="GO" id="GO:0006487">
    <property type="term" value="P:protein N-linked glycosylation"/>
    <property type="evidence" value="ECO:0007669"/>
    <property type="project" value="TreeGrafter"/>
</dbReference>
<proteinExistence type="inferred from homology"/>
<evidence type="ECO:0000313" key="5">
    <source>
        <dbReference type="EMBL" id="OBR82192.1"/>
    </source>
</evidence>
<gene>
    <name evidence="5" type="ORF">I303_08106</name>
    <name evidence="6" type="ORF">I303_108116</name>
</gene>
<dbReference type="InterPro" id="IPR054491">
    <property type="entry name" value="MGH1-like_GH"/>
</dbReference>
<dbReference type="EMBL" id="CP144539">
    <property type="protein sequence ID" value="WWC65498.1"/>
    <property type="molecule type" value="Genomic_DNA"/>
</dbReference>
<evidence type="ECO:0000256" key="3">
    <source>
        <dbReference type="ARBA" id="ARBA00023295"/>
    </source>
</evidence>
<dbReference type="GeneID" id="28971805"/>
<evidence type="ECO:0000259" key="4">
    <source>
        <dbReference type="Pfam" id="PF22422"/>
    </source>
</evidence>
<dbReference type="GO" id="GO:0005789">
    <property type="term" value="C:endoplasmic reticulum membrane"/>
    <property type="evidence" value="ECO:0007669"/>
    <property type="project" value="TreeGrafter"/>
</dbReference>
<dbReference type="OrthoDB" id="2581368at2759"/>
<keyword evidence="7" id="KW-1185">Reference proteome</keyword>
<dbReference type="EMBL" id="KI894036">
    <property type="protein sequence ID" value="OBR82192.1"/>
    <property type="molecule type" value="Genomic_DNA"/>
</dbReference>
<comment type="similarity">
    <text evidence="1">Belongs to the glycosyl hydrolase 63 family.</text>
</comment>
<evidence type="ECO:0000256" key="2">
    <source>
        <dbReference type="ARBA" id="ARBA00022801"/>
    </source>
</evidence>
<reference evidence="5" key="1">
    <citation type="submission" date="2013-07" db="EMBL/GenBank/DDBJ databases">
        <title>The Genome Sequence of Cryptococcus dejecticola CBS10117.</title>
        <authorList>
            <consortium name="The Broad Institute Genome Sequencing Platform"/>
            <person name="Cuomo C."/>
            <person name="Litvintseva A."/>
            <person name="Chen Y."/>
            <person name="Heitman J."/>
            <person name="Sun S."/>
            <person name="Springer D."/>
            <person name="Dromer F."/>
            <person name="Young S.K."/>
            <person name="Zeng Q."/>
            <person name="Gargeya S."/>
            <person name="Fitzgerald M."/>
            <person name="Abouelleil A."/>
            <person name="Alvarado L."/>
            <person name="Berlin A.M."/>
            <person name="Chapman S.B."/>
            <person name="Dewar J."/>
            <person name="Goldberg J."/>
            <person name="Griggs A."/>
            <person name="Gujja S."/>
            <person name="Hansen M."/>
            <person name="Howarth C."/>
            <person name="Imamovic A."/>
            <person name="Larimer J."/>
            <person name="McCowan C."/>
            <person name="Murphy C."/>
            <person name="Pearson M."/>
            <person name="Priest M."/>
            <person name="Roberts A."/>
            <person name="Saif S."/>
            <person name="Shea T."/>
            <person name="Sykes S."/>
            <person name="Wortman J."/>
            <person name="Nusbaum C."/>
            <person name="Birren B."/>
        </authorList>
    </citation>
    <scope>NUCLEOTIDE SEQUENCE [LARGE SCALE GENOMIC DNA]</scope>
    <source>
        <strain evidence="5">CBS 10117</strain>
    </source>
</reference>
<dbReference type="PANTHER" id="PTHR10412:SF11">
    <property type="entry name" value="MANNOSYL-OLIGOSACCHARIDE GLUCOSIDASE"/>
    <property type="match status" value="1"/>
</dbReference>
<dbReference type="AlphaFoldDB" id="A0A1A5ZWL2"/>
<reference evidence="6" key="2">
    <citation type="submission" date="2013-07" db="EMBL/GenBank/DDBJ databases">
        <authorList>
            <consortium name="The Broad Institute Genome Sequencing Platform"/>
            <person name="Cuomo C."/>
            <person name="Litvintseva A."/>
            <person name="Chen Y."/>
            <person name="Heitman J."/>
            <person name="Sun S."/>
            <person name="Springer D."/>
            <person name="Dromer F."/>
            <person name="Young S.K."/>
            <person name="Zeng Q."/>
            <person name="Gargeya S."/>
            <person name="Fitzgerald M."/>
            <person name="Abouelleil A."/>
            <person name="Alvarado L."/>
            <person name="Berlin A.M."/>
            <person name="Chapman S.B."/>
            <person name="Dewar J."/>
            <person name="Goldberg J."/>
            <person name="Griggs A."/>
            <person name="Gujja S."/>
            <person name="Hansen M."/>
            <person name="Howarth C."/>
            <person name="Imamovic A."/>
            <person name="Larimer J."/>
            <person name="McCowan C."/>
            <person name="Murphy C."/>
            <person name="Pearson M."/>
            <person name="Priest M."/>
            <person name="Roberts A."/>
            <person name="Saif S."/>
            <person name="Shea T."/>
            <person name="Sykes S."/>
            <person name="Wortman J."/>
            <person name="Nusbaum C."/>
            <person name="Birren B."/>
        </authorList>
    </citation>
    <scope>NUCLEOTIDE SEQUENCE</scope>
    <source>
        <strain evidence="6">CBS 10117</strain>
    </source>
</reference>
<evidence type="ECO:0000313" key="6">
    <source>
        <dbReference type="EMBL" id="WWC65498.1"/>
    </source>
</evidence>
<dbReference type="RefSeq" id="XP_018260034.1">
    <property type="nucleotide sequence ID" value="XM_018411366.1"/>
</dbReference>
<dbReference type="GO" id="GO:0009311">
    <property type="term" value="P:oligosaccharide metabolic process"/>
    <property type="evidence" value="ECO:0007669"/>
    <property type="project" value="InterPro"/>
</dbReference>
<dbReference type="Gene3D" id="1.50.10.10">
    <property type="match status" value="1"/>
</dbReference>
<sequence length="383" mass="43688">MCSWNHHTALAEVTATDRLGAYVMWTSTVRPAGFLNSEAVLMSKLWMNKVWSWDNCINGLALVRYDVNLALDQILLPFHRITPEGRLPDSVARNEVLFDYTKPPVYGWTLFKLLGLLDGQSSESHPVFTTLGTARLTEIYEKVSLFTDFWYKHRKTTASVLPYYSHGNDSGWDNSTAYDQQTVCVSPDLAAFLIVQCDFLGKLAVHLRHDWVKWTSLRHQTLQGLLQELWNDEEGKFMFKDALSGRTWLSTSLLQFLPLIAARHLPQTIVDRLANNLTPYLSEWGLATERLDSKLYEPDGYWRGPIWAPSTLMLESGLRSAGYQDLADDISDRYLRLCAHNGFAENYNAKTGKGNRDLSYTWAASAYLVLRSEQETRKKTGPM</sequence>